<feature type="transmembrane region" description="Helical" evidence="8">
    <location>
        <begin position="253"/>
        <end position="271"/>
    </location>
</feature>
<accession>A0A644Y9I2</accession>
<feature type="transmembrane region" description="Helical" evidence="8">
    <location>
        <begin position="226"/>
        <end position="247"/>
    </location>
</feature>
<dbReference type="EMBL" id="VSSQ01004383">
    <property type="protein sequence ID" value="MPM24969.1"/>
    <property type="molecule type" value="Genomic_DNA"/>
</dbReference>
<gene>
    <name evidence="9" type="ORF">SDC9_71458</name>
</gene>
<evidence type="ECO:0000256" key="2">
    <source>
        <dbReference type="ARBA" id="ARBA00010145"/>
    </source>
</evidence>
<dbReference type="GO" id="GO:0005886">
    <property type="term" value="C:plasma membrane"/>
    <property type="evidence" value="ECO:0007669"/>
    <property type="project" value="UniProtKB-SubCell"/>
</dbReference>
<keyword evidence="6 8" id="KW-1133">Transmembrane helix</keyword>
<evidence type="ECO:0000256" key="6">
    <source>
        <dbReference type="ARBA" id="ARBA00022989"/>
    </source>
</evidence>
<dbReference type="InterPro" id="IPR004776">
    <property type="entry name" value="Mem_transp_PIN-like"/>
</dbReference>
<feature type="transmembrane region" description="Helical" evidence="8">
    <location>
        <begin position="126"/>
        <end position="148"/>
    </location>
</feature>
<sequence length="315" mass="34173">MTSLLLSAKIVLPLFFLMGVGYLVRRLGWLSGKTLDEINNLCFRLFLPASLFKNIYKADLSRLAKPGFLIFAVGIQVLIFFLLLACIPRLIRDNPARGTTAQAIFRTNFILFGLVIASEFSSGADLSVVSLLAAVIIPLYNIGGVLLLERFRGGQPSPRAMLRQICTNPFVISCILGFLVLSLPFSTPAVFDKLVGDLASVASPLSLLALGAWFRPATLGRYRRELIIGTTGRLIIAPALGILGGILAGFRDAELLAIVCMLISPTAVATFNMAQKMDGDADLACLLVIVQSVLSMFTMFLWIFLLNMLGFLPAP</sequence>
<keyword evidence="7 8" id="KW-0472">Membrane</keyword>
<feature type="transmembrane region" description="Helical" evidence="8">
    <location>
        <begin position="68"/>
        <end position="91"/>
    </location>
</feature>
<proteinExistence type="inferred from homology"/>
<dbReference type="Gene3D" id="1.20.1530.20">
    <property type="match status" value="1"/>
</dbReference>
<evidence type="ECO:0000256" key="8">
    <source>
        <dbReference type="SAM" id="Phobius"/>
    </source>
</evidence>
<dbReference type="Pfam" id="PF03547">
    <property type="entry name" value="Mem_trans"/>
    <property type="match status" value="1"/>
</dbReference>
<dbReference type="InterPro" id="IPR038770">
    <property type="entry name" value="Na+/solute_symporter_sf"/>
</dbReference>
<dbReference type="PANTHER" id="PTHR36838:SF4">
    <property type="entry name" value="AUXIN EFFLUX CARRIER FAMILY PROTEIN"/>
    <property type="match status" value="1"/>
</dbReference>
<feature type="transmembrane region" description="Helical" evidence="8">
    <location>
        <begin position="6"/>
        <end position="25"/>
    </location>
</feature>
<evidence type="ECO:0000256" key="7">
    <source>
        <dbReference type="ARBA" id="ARBA00023136"/>
    </source>
</evidence>
<evidence type="ECO:0000256" key="5">
    <source>
        <dbReference type="ARBA" id="ARBA00022692"/>
    </source>
</evidence>
<feature type="transmembrane region" description="Helical" evidence="8">
    <location>
        <begin position="160"/>
        <end position="182"/>
    </location>
</feature>
<dbReference type="GO" id="GO:0055085">
    <property type="term" value="P:transmembrane transport"/>
    <property type="evidence" value="ECO:0007669"/>
    <property type="project" value="InterPro"/>
</dbReference>
<evidence type="ECO:0000256" key="4">
    <source>
        <dbReference type="ARBA" id="ARBA00022475"/>
    </source>
</evidence>
<dbReference type="PANTHER" id="PTHR36838">
    <property type="entry name" value="AUXIN EFFLUX CARRIER FAMILY PROTEIN"/>
    <property type="match status" value="1"/>
</dbReference>
<evidence type="ECO:0000256" key="1">
    <source>
        <dbReference type="ARBA" id="ARBA00004651"/>
    </source>
</evidence>
<keyword evidence="3" id="KW-0813">Transport</keyword>
<feature type="transmembrane region" description="Helical" evidence="8">
    <location>
        <begin position="103"/>
        <end position="120"/>
    </location>
</feature>
<reference evidence="9" key="1">
    <citation type="submission" date="2019-08" db="EMBL/GenBank/DDBJ databases">
        <authorList>
            <person name="Kucharzyk K."/>
            <person name="Murdoch R.W."/>
            <person name="Higgins S."/>
            <person name="Loffler F."/>
        </authorList>
    </citation>
    <scope>NUCLEOTIDE SEQUENCE</scope>
</reference>
<protein>
    <recommendedName>
        <fullName evidence="10">AEC family transporter</fullName>
    </recommendedName>
</protein>
<dbReference type="AlphaFoldDB" id="A0A644Y9I2"/>
<evidence type="ECO:0000313" key="9">
    <source>
        <dbReference type="EMBL" id="MPM24969.1"/>
    </source>
</evidence>
<feature type="transmembrane region" description="Helical" evidence="8">
    <location>
        <begin position="194"/>
        <end position="214"/>
    </location>
</feature>
<organism evidence="9">
    <name type="scientific">bioreactor metagenome</name>
    <dbReference type="NCBI Taxonomy" id="1076179"/>
    <lineage>
        <taxon>unclassified sequences</taxon>
        <taxon>metagenomes</taxon>
        <taxon>ecological metagenomes</taxon>
    </lineage>
</organism>
<comment type="subcellular location">
    <subcellularLocation>
        <location evidence="1">Cell membrane</location>
        <topology evidence="1">Multi-pass membrane protein</topology>
    </subcellularLocation>
</comment>
<keyword evidence="4" id="KW-1003">Cell membrane</keyword>
<comment type="similarity">
    <text evidence="2">Belongs to the auxin efflux carrier (TC 2.A.69) family.</text>
</comment>
<feature type="transmembrane region" description="Helical" evidence="8">
    <location>
        <begin position="283"/>
        <end position="305"/>
    </location>
</feature>
<name>A0A644Y9I2_9ZZZZ</name>
<evidence type="ECO:0008006" key="10">
    <source>
        <dbReference type="Google" id="ProtNLM"/>
    </source>
</evidence>
<keyword evidence="5 8" id="KW-0812">Transmembrane</keyword>
<evidence type="ECO:0000256" key="3">
    <source>
        <dbReference type="ARBA" id="ARBA00022448"/>
    </source>
</evidence>
<comment type="caution">
    <text evidence="9">The sequence shown here is derived from an EMBL/GenBank/DDBJ whole genome shotgun (WGS) entry which is preliminary data.</text>
</comment>